<proteinExistence type="predicted"/>
<gene>
    <name evidence="5" type="ORF">EV650_3023</name>
</gene>
<organism evidence="5 6">
    <name type="scientific">Kribbella kalugense</name>
    <dbReference type="NCBI Taxonomy" id="2512221"/>
    <lineage>
        <taxon>Bacteria</taxon>
        <taxon>Bacillati</taxon>
        <taxon>Actinomycetota</taxon>
        <taxon>Actinomycetes</taxon>
        <taxon>Propionibacteriales</taxon>
        <taxon>Kribbellaceae</taxon>
        <taxon>Kribbella</taxon>
    </lineage>
</organism>
<dbReference type="EMBL" id="SODF01000001">
    <property type="protein sequence ID" value="TDW24157.1"/>
    <property type="molecule type" value="Genomic_DNA"/>
</dbReference>
<dbReference type="InterPro" id="IPR036331">
    <property type="entry name" value="Chagasin-like_sf"/>
</dbReference>
<evidence type="ECO:0000259" key="4">
    <source>
        <dbReference type="Pfam" id="PF06114"/>
    </source>
</evidence>
<evidence type="ECO:0000256" key="2">
    <source>
        <dbReference type="ARBA" id="ARBA00022704"/>
    </source>
</evidence>
<dbReference type="OrthoDB" id="9794834at2"/>
<comment type="caution">
    <text evidence="5">The sequence shown here is derived from an EMBL/GenBank/DDBJ whole genome shotgun (WGS) entry which is preliminary data.</text>
</comment>
<keyword evidence="6" id="KW-1185">Reference proteome</keyword>
<dbReference type="SUPFAM" id="SSF141066">
    <property type="entry name" value="ICP-like"/>
    <property type="match status" value="1"/>
</dbReference>
<dbReference type="PANTHER" id="PTHR43236:SF1">
    <property type="entry name" value="BLL7220 PROTEIN"/>
    <property type="match status" value="1"/>
</dbReference>
<name>A0A4R8A0Y4_9ACTN</name>
<keyword evidence="1" id="KW-0646">Protease inhibitor</keyword>
<keyword evidence="2" id="KW-0789">Thiol protease inhibitor</keyword>
<accession>A0A4R8A0Y4</accession>
<dbReference type="GO" id="GO:0004869">
    <property type="term" value="F:cysteine-type endopeptidase inhibitor activity"/>
    <property type="evidence" value="ECO:0007669"/>
    <property type="project" value="UniProtKB-KW"/>
</dbReference>
<feature type="region of interest" description="Disordered" evidence="3">
    <location>
        <begin position="358"/>
        <end position="386"/>
    </location>
</feature>
<feature type="domain" description="IrrE N-terminal-like" evidence="4">
    <location>
        <begin position="37"/>
        <end position="163"/>
    </location>
</feature>
<evidence type="ECO:0000256" key="3">
    <source>
        <dbReference type="SAM" id="MobiDB-lite"/>
    </source>
</evidence>
<sequence length="464" mass="49964">MATTAQRRHALQAAGGLLDELGINQEDPVDVFDIIDQLGLWLVFNPLNSLLGAVVPKGNGGIMLTTQRGPSIQRYTAAHEVGHWLLDVNEPAFDAETDIFHPSEDRERLAQLFAGQLLMPPPLVFAACARHGIASPRDASGAAVYLVARDMGASYEAAVRQLSNLDIIEASRRDYLLSLTPAQIKTDLCYGHRPRGAVDVWPVGMDSDRTNVQITAGDEVCLALPENRSTGHRWLTAADLQARTERRRSPAPGLFAPPLSPTTAQQPRGPANGNSAGRRPALERLPGNAGAQRTLPTRSTATGDSPDAALETDAWQPRAPELREVDDRFRAGWAGVAPSEVRAARRAIAGRTDVTLPESLQKYRARSDPDEPGESQEPASQLDTATIPVAATGRRLIALRSDGEGMTTVELYYTSAFDPDSPVAAGYQLNVAVSPPPQVAYRRRLLAIATDDTREDRNDGGGSS</sequence>
<dbReference type="PANTHER" id="PTHR43236">
    <property type="entry name" value="ANTITOXIN HIGA1"/>
    <property type="match status" value="1"/>
</dbReference>
<evidence type="ECO:0000313" key="5">
    <source>
        <dbReference type="EMBL" id="TDW24157.1"/>
    </source>
</evidence>
<evidence type="ECO:0000256" key="1">
    <source>
        <dbReference type="ARBA" id="ARBA00022690"/>
    </source>
</evidence>
<feature type="region of interest" description="Disordered" evidence="3">
    <location>
        <begin position="242"/>
        <end position="320"/>
    </location>
</feature>
<protein>
    <submittedName>
        <fullName evidence="5">Uncharacterized protein DUF955</fullName>
    </submittedName>
</protein>
<dbReference type="InterPro" id="IPR010359">
    <property type="entry name" value="IrrE_HExxH"/>
</dbReference>
<evidence type="ECO:0000313" key="6">
    <source>
        <dbReference type="Proteomes" id="UP000295447"/>
    </source>
</evidence>
<dbReference type="InterPro" id="IPR052345">
    <property type="entry name" value="Rad_response_metalloprotease"/>
</dbReference>
<dbReference type="RefSeq" id="WP_134119356.1">
    <property type="nucleotide sequence ID" value="NZ_SODF01000001.1"/>
</dbReference>
<dbReference type="AlphaFoldDB" id="A0A4R8A0Y4"/>
<dbReference type="Gene3D" id="2.60.40.2020">
    <property type="match status" value="1"/>
</dbReference>
<reference evidence="5 6" key="1">
    <citation type="submission" date="2019-03" db="EMBL/GenBank/DDBJ databases">
        <title>Genomic Encyclopedia of Type Strains, Phase III (KMG-III): the genomes of soil and plant-associated and newly described type strains.</title>
        <authorList>
            <person name="Whitman W."/>
        </authorList>
    </citation>
    <scope>NUCLEOTIDE SEQUENCE [LARGE SCALE GENOMIC DNA]</scope>
    <source>
        <strain evidence="5 6">VKM Ac-2570</strain>
    </source>
</reference>
<dbReference type="Pfam" id="PF06114">
    <property type="entry name" value="Peptidase_M78"/>
    <property type="match status" value="1"/>
</dbReference>
<feature type="compositionally biased region" description="Polar residues" evidence="3">
    <location>
        <begin position="294"/>
        <end position="303"/>
    </location>
</feature>
<dbReference type="Proteomes" id="UP000295447">
    <property type="component" value="Unassembled WGS sequence"/>
</dbReference>
<dbReference type="Gene3D" id="1.10.10.2910">
    <property type="match status" value="1"/>
</dbReference>